<evidence type="ECO:0000256" key="6">
    <source>
        <dbReference type="RuleBase" id="RU004057"/>
    </source>
</evidence>
<feature type="coiled-coil region" evidence="7">
    <location>
        <begin position="206"/>
        <end position="240"/>
    </location>
</feature>
<comment type="subcellular location">
    <subcellularLocation>
        <location evidence="1">Cell membrane</location>
        <topology evidence="1">Multi-pass membrane protein</topology>
    </subcellularLocation>
    <subcellularLocation>
        <location evidence="6">Membrane</location>
        <topology evidence="6">Multi-pass membrane protein</topology>
    </subcellularLocation>
</comment>
<dbReference type="eggNOG" id="COG0497">
    <property type="taxonomic scope" value="Bacteria"/>
</dbReference>
<sequence length="324" mass="37660">MGFLINGLIYILSYNFKKFIGFSLPVSDIIIYLIMIVIVFFKVIKYNKLDNKEKRNFYINLLPILGVIGTFLGICLGLANFNSNEIESSVPQLLQGLKTAFWTSFIGTSWAVFLNIRYSSKDREDNEEDEISLLKLQIEELKKLNNNFYNLVEENKIEKNSLYQLNKEMLENIKANNSRNENLLQLENLKNIKDEIILLNQKQDSRDEILNNLKLILEDINSLKESLNLISDKFENLKEISNSQLENLKKIEDYTFVLDDIYNSLDDLKIKADSQINQLENLEKLNILDEIKNNIDSQLEDISVTNSNISTKLNKLIENNKRAE</sequence>
<proteinExistence type="inferred from homology"/>
<keyword evidence="5 8" id="KW-0472">Membrane</keyword>
<evidence type="ECO:0000256" key="8">
    <source>
        <dbReference type="SAM" id="Phobius"/>
    </source>
</evidence>
<feature type="transmembrane region" description="Helical" evidence="8">
    <location>
        <begin position="56"/>
        <end position="79"/>
    </location>
</feature>
<keyword evidence="3 8" id="KW-0812">Transmembrane</keyword>
<dbReference type="HOGENOM" id="CLU_857270_0_0_0"/>
<evidence type="ECO:0000313" key="11">
    <source>
        <dbReference type="Proteomes" id="UP000004925"/>
    </source>
</evidence>
<keyword evidence="6" id="KW-0813">Transport</keyword>
<evidence type="ECO:0000256" key="3">
    <source>
        <dbReference type="ARBA" id="ARBA00022692"/>
    </source>
</evidence>
<evidence type="ECO:0000259" key="9">
    <source>
        <dbReference type="Pfam" id="PF01618"/>
    </source>
</evidence>
<evidence type="ECO:0000256" key="7">
    <source>
        <dbReference type="SAM" id="Coils"/>
    </source>
</evidence>
<evidence type="ECO:0000256" key="5">
    <source>
        <dbReference type="ARBA" id="ARBA00023136"/>
    </source>
</evidence>
<dbReference type="InterPro" id="IPR002898">
    <property type="entry name" value="MotA_ExbB_proton_chnl"/>
</dbReference>
<feature type="transmembrane region" description="Helical" evidence="8">
    <location>
        <begin position="99"/>
        <end position="116"/>
    </location>
</feature>
<dbReference type="GO" id="GO:0015031">
    <property type="term" value="P:protein transport"/>
    <property type="evidence" value="ECO:0007669"/>
    <property type="project" value="UniProtKB-KW"/>
</dbReference>
<keyword evidence="4 8" id="KW-1133">Transmembrane helix</keyword>
<keyword evidence="6" id="KW-0653">Protein transport</keyword>
<feature type="transmembrane region" description="Helical" evidence="8">
    <location>
        <begin position="20"/>
        <end position="44"/>
    </location>
</feature>
<gene>
    <name evidence="10" type="ORF">FSCG_00388</name>
</gene>
<accession>A0A0M1VT83</accession>
<feature type="domain" description="MotA/TolQ/ExbB proton channel" evidence="9">
    <location>
        <begin position="59"/>
        <end position="120"/>
    </location>
</feature>
<name>A0A0M1VT83_FUSVC</name>
<dbReference type="GO" id="GO:0005886">
    <property type="term" value="C:plasma membrane"/>
    <property type="evidence" value="ECO:0007669"/>
    <property type="project" value="UniProtKB-SubCell"/>
</dbReference>
<comment type="caution">
    <text evidence="10">The sequence shown here is derived from an EMBL/GenBank/DDBJ whole genome shotgun (WGS) entry which is preliminary data.</text>
</comment>
<reference evidence="10 11" key="1">
    <citation type="submission" date="2011-10" db="EMBL/GenBank/DDBJ databases">
        <title>The Genome Sequence of Fusobacterium sp. 4_1_13.</title>
        <authorList>
            <consortium name="The Broad Institute Genome Sequencing Platform"/>
            <person name="Earl A."/>
            <person name="Ward D."/>
            <person name="Feldgarden M."/>
            <person name="Gevers D."/>
            <person name="Strauss J."/>
            <person name="Ambrose C."/>
            <person name="Allen-Vercoe E."/>
            <person name="Young S.K."/>
            <person name="Zeng Q."/>
            <person name="Gargeya S."/>
            <person name="Fitzgerald M."/>
            <person name="Haas B."/>
            <person name="Abouelleil A."/>
            <person name="Alvarado L."/>
            <person name="Arachchi H.M."/>
            <person name="Berlin A."/>
            <person name="Brown A."/>
            <person name="Chapman S.B."/>
            <person name="Chen Z."/>
            <person name="Dunbar C."/>
            <person name="Freedman E."/>
            <person name="Gearin G."/>
            <person name="Goldberg J."/>
            <person name="Griggs A."/>
            <person name="Gujja S."/>
            <person name="Heiman D."/>
            <person name="Howarth C."/>
            <person name="Larson L."/>
            <person name="Lui A."/>
            <person name="MacDonald P.J."/>
            <person name="Montmayeur A."/>
            <person name="Murphy C."/>
            <person name="Neiman D."/>
            <person name="Pearson M."/>
            <person name="Priest M."/>
            <person name="Roberts A."/>
            <person name="Saif S."/>
            <person name="Shea T."/>
            <person name="Shenoy N."/>
            <person name="Sisk P."/>
            <person name="Stolte C."/>
            <person name="Sykes S."/>
            <person name="Wortman J."/>
            <person name="Nusbaum C."/>
            <person name="Birren B."/>
        </authorList>
    </citation>
    <scope>NUCLEOTIDE SEQUENCE [LARGE SCALE GENOMIC DNA]</scope>
    <source>
        <strain evidence="10 11">4_1_13</strain>
    </source>
</reference>
<dbReference type="RefSeq" id="WP_008802578.1">
    <property type="nucleotide sequence ID" value="NZ_KQ235735.1"/>
</dbReference>
<dbReference type="Pfam" id="PF01618">
    <property type="entry name" value="MotA_ExbB"/>
    <property type="match status" value="1"/>
</dbReference>
<evidence type="ECO:0000256" key="4">
    <source>
        <dbReference type="ARBA" id="ARBA00022989"/>
    </source>
</evidence>
<evidence type="ECO:0000256" key="1">
    <source>
        <dbReference type="ARBA" id="ARBA00004651"/>
    </source>
</evidence>
<keyword evidence="7" id="KW-0175">Coiled coil</keyword>
<dbReference type="AlphaFoldDB" id="A0A0M1VT83"/>
<organism evidence="10 11">
    <name type="scientific">Fusobacterium vincentii 4_1_13</name>
    <dbReference type="NCBI Taxonomy" id="469606"/>
    <lineage>
        <taxon>Bacteria</taxon>
        <taxon>Fusobacteriati</taxon>
        <taxon>Fusobacteriota</taxon>
        <taxon>Fusobacteriia</taxon>
        <taxon>Fusobacteriales</taxon>
        <taxon>Fusobacteriaceae</taxon>
        <taxon>Fusobacterium</taxon>
    </lineage>
</organism>
<evidence type="ECO:0000313" key="10">
    <source>
        <dbReference type="EMBL" id="EEO39675.1"/>
    </source>
</evidence>
<dbReference type="EMBL" id="ACDE02000013">
    <property type="protein sequence ID" value="EEO39675.1"/>
    <property type="molecule type" value="Genomic_DNA"/>
</dbReference>
<protein>
    <recommendedName>
        <fullName evidence="9">MotA/TolQ/ExbB proton channel domain-containing protein</fullName>
    </recommendedName>
</protein>
<keyword evidence="2" id="KW-1003">Cell membrane</keyword>
<comment type="similarity">
    <text evidence="6">Belongs to the exbB/tolQ family.</text>
</comment>
<dbReference type="Proteomes" id="UP000004925">
    <property type="component" value="Unassembled WGS sequence"/>
</dbReference>
<evidence type="ECO:0000256" key="2">
    <source>
        <dbReference type="ARBA" id="ARBA00022475"/>
    </source>
</evidence>